<proteinExistence type="predicted"/>
<organism evidence="1 2">
    <name type="scientific">Natronorubrum daqingense</name>
    <dbReference type="NCBI Taxonomy" id="588898"/>
    <lineage>
        <taxon>Archaea</taxon>
        <taxon>Methanobacteriati</taxon>
        <taxon>Methanobacteriota</taxon>
        <taxon>Stenosarchaea group</taxon>
        <taxon>Halobacteria</taxon>
        <taxon>Halobacteriales</taxon>
        <taxon>Natrialbaceae</taxon>
        <taxon>Natronorubrum</taxon>
    </lineage>
</organism>
<evidence type="ECO:0000313" key="1">
    <source>
        <dbReference type="EMBL" id="APX98000.1"/>
    </source>
</evidence>
<dbReference type="KEGG" id="hda:BB347_16045"/>
<name>A0A1P8RH68_9EURY</name>
<dbReference type="EMBL" id="CP019327">
    <property type="protein sequence ID" value="APX98000.1"/>
    <property type="molecule type" value="Genomic_DNA"/>
</dbReference>
<gene>
    <name evidence="1" type="ORF">BB347_16045</name>
</gene>
<protein>
    <submittedName>
        <fullName evidence="1">Uncharacterized protein</fullName>
    </submittedName>
</protein>
<accession>A0A1P8RH68</accession>
<dbReference type="Proteomes" id="UP000187321">
    <property type="component" value="Chromosome"/>
</dbReference>
<reference evidence="1 2" key="1">
    <citation type="submission" date="2017-01" db="EMBL/GenBank/DDBJ databases">
        <title>Complete genome sequence of Haloterrigena daqingensis type strain (JX313T).</title>
        <authorList>
            <person name="Shuang W."/>
        </authorList>
    </citation>
    <scope>NUCLEOTIDE SEQUENCE [LARGE SCALE GENOMIC DNA]</scope>
    <source>
        <strain evidence="1 2">JX313</strain>
    </source>
</reference>
<evidence type="ECO:0000313" key="2">
    <source>
        <dbReference type="Proteomes" id="UP000187321"/>
    </source>
</evidence>
<sequence length="65" mass="7412">MIIEIMTYPSAGFSSAISFYRGAGREFRPLRSWLVTVTLLKSSIDDKNWLLNIEGGFVTKRELVE</sequence>
<dbReference type="AlphaFoldDB" id="A0A1P8RH68"/>